<dbReference type="SUPFAM" id="SSF52096">
    <property type="entry name" value="ClpP/crotonase"/>
    <property type="match status" value="1"/>
</dbReference>
<dbReference type="InterPro" id="IPR023562">
    <property type="entry name" value="ClpP/TepA"/>
</dbReference>
<organism evidence="2">
    <name type="scientific">Nucleocytoviricota sp</name>
    <dbReference type="NCBI Taxonomy" id="2809609"/>
    <lineage>
        <taxon>Viruses</taxon>
        <taxon>Varidnaviria</taxon>
        <taxon>Bamfordvirae</taxon>
        <taxon>Nucleocytoviricota</taxon>
    </lineage>
</organism>
<dbReference type="EMBL" id="OP765584">
    <property type="protein sequence ID" value="UZT29172.1"/>
    <property type="molecule type" value="Genomic_DNA"/>
</dbReference>
<evidence type="ECO:0000256" key="1">
    <source>
        <dbReference type="ARBA" id="ARBA00007039"/>
    </source>
</evidence>
<dbReference type="PANTHER" id="PTHR10381">
    <property type="entry name" value="ATP-DEPENDENT CLP PROTEASE PROTEOLYTIC SUBUNIT"/>
    <property type="match status" value="1"/>
</dbReference>
<dbReference type="PANTHER" id="PTHR10381:SF11">
    <property type="entry name" value="ATP-DEPENDENT CLP PROTEASE PROTEOLYTIC SUBUNIT, MITOCHONDRIAL"/>
    <property type="match status" value="1"/>
</dbReference>
<proteinExistence type="inferred from homology"/>
<sequence>MKNIFHILLILINISINYSFHFNNIFLSRRNILNYALFSPTIINDNIQMNNLYSNNNTDYDKPNIYINKKLNKEDFANYHKKSHLYSKSNIFFNGELNDESCFKLSEALLNHKNNLILNSDQGNHINLYIQSPGGSLLPTLGVVDEILNSEIPVYTYIRGYAASAATLLSVAGKHRLMYNHSLMMVHCVRTHQEVTTYNEVKDIYENLDVFMKIIKDIYLDNSNIDEKLLDELLLKDSWLTSSQSLKYGLIDEIL</sequence>
<dbReference type="GO" id="GO:0009368">
    <property type="term" value="C:endopeptidase Clp complex"/>
    <property type="evidence" value="ECO:0007669"/>
    <property type="project" value="TreeGrafter"/>
</dbReference>
<dbReference type="GO" id="GO:0006515">
    <property type="term" value="P:protein quality control for misfolded or incompletely synthesized proteins"/>
    <property type="evidence" value="ECO:0007669"/>
    <property type="project" value="TreeGrafter"/>
</dbReference>
<dbReference type="GO" id="GO:0051117">
    <property type="term" value="F:ATPase binding"/>
    <property type="evidence" value="ECO:0007669"/>
    <property type="project" value="TreeGrafter"/>
</dbReference>
<dbReference type="GO" id="GO:0004176">
    <property type="term" value="F:ATP-dependent peptidase activity"/>
    <property type="evidence" value="ECO:0007669"/>
    <property type="project" value="InterPro"/>
</dbReference>
<protein>
    <submittedName>
        <fullName evidence="2">ATP-dependent Clp protease proteolytic subunit</fullName>
    </submittedName>
</protein>
<dbReference type="PRINTS" id="PR00127">
    <property type="entry name" value="CLPPROTEASEP"/>
</dbReference>
<dbReference type="InterPro" id="IPR029045">
    <property type="entry name" value="ClpP/crotonase-like_dom_sf"/>
</dbReference>
<reference evidence="2" key="1">
    <citation type="submission" date="2022-11" db="EMBL/GenBank/DDBJ databases">
        <title>Genomics discovery of giant fungal viruses from subsurface oceanic crustal fluids.</title>
        <authorList>
            <person name="Bhattacharjee A.S."/>
            <person name="Schulz F."/>
            <person name="Woyke T."/>
            <person name="Orcutt B.N."/>
            <person name="Matinez Martinez J."/>
        </authorList>
    </citation>
    <scope>NUCLEOTIDE SEQUENCE</scope>
    <source>
        <strain evidence="2">VSAG8.JdFR</strain>
    </source>
</reference>
<dbReference type="Pfam" id="PF00574">
    <property type="entry name" value="CLP_protease"/>
    <property type="match status" value="1"/>
</dbReference>
<dbReference type="InterPro" id="IPR001907">
    <property type="entry name" value="ClpP"/>
</dbReference>
<name>A0A9E8G6P5_9VIRU</name>
<comment type="similarity">
    <text evidence="1">Belongs to the peptidase S14 family.</text>
</comment>
<keyword evidence="2" id="KW-0378">Hydrolase</keyword>
<accession>A0A9E8G6P5</accession>
<evidence type="ECO:0000313" key="2">
    <source>
        <dbReference type="EMBL" id="UZT29172.1"/>
    </source>
</evidence>
<dbReference type="Gene3D" id="3.90.226.10">
    <property type="entry name" value="2-enoyl-CoA Hydratase, Chain A, domain 1"/>
    <property type="match status" value="1"/>
</dbReference>
<keyword evidence="2" id="KW-0645">Protease</keyword>
<dbReference type="GO" id="GO:0004252">
    <property type="term" value="F:serine-type endopeptidase activity"/>
    <property type="evidence" value="ECO:0007669"/>
    <property type="project" value="InterPro"/>
</dbReference>